<protein>
    <recommendedName>
        <fullName evidence="5">Chemotaxis protein CheC</fullName>
    </recommendedName>
</protein>
<accession>A0A235H4Y7</accession>
<evidence type="ECO:0008006" key="5">
    <source>
        <dbReference type="Google" id="ProtNLM"/>
    </source>
</evidence>
<keyword evidence="3" id="KW-0614">Plasmid</keyword>
<dbReference type="InterPro" id="IPR050992">
    <property type="entry name" value="CheZ_family_phosphatases"/>
</dbReference>
<evidence type="ECO:0000313" key="3">
    <source>
        <dbReference type="EMBL" id="OYD80285.1"/>
    </source>
</evidence>
<dbReference type="GO" id="GO:0016787">
    <property type="term" value="F:hydrolase activity"/>
    <property type="evidence" value="ECO:0007669"/>
    <property type="project" value="UniProtKB-KW"/>
</dbReference>
<dbReference type="PANTHER" id="PTHR43693:SF1">
    <property type="entry name" value="PROTEIN PHOSPHATASE CHEZ"/>
    <property type="match status" value="1"/>
</dbReference>
<dbReference type="AlphaFoldDB" id="A0A235H4Y7"/>
<gene>
    <name evidence="3" type="ORF">CHT98_32025</name>
</gene>
<keyword evidence="2" id="KW-0378">Hydrolase</keyword>
<dbReference type="EMBL" id="NOWT01000063">
    <property type="protein sequence ID" value="OYD80285.1"/>
    <property type="molecule type" value="Genomic_DNA"/>
</dbReference>
<dbReference type="PANTHER" id="PTHR43693">
    <property type="entry name" value="PROTEIN PHOSPHATASE CHEZ"/>
    <property type="match status" value="1"/>
</dbReference>
<name>A0A235H4Y7_AZOBR</name>
<geneLocation type="plasmid" evidence="3">
    <name>unnamed</name>
</geneLocation>
<dbReference type="SUPFAM" id="SSF103039">
    <property type="entry name" value="CheC-like"/>
    <property type="match status" value="1"/>
</dbReference>
<dbReference type="Proteomes" id="UP000215367">
    <property type="component" value="Unassembled WGS sequence"/>
</dbReference>
<evidence type="ECO:0000256" key="2">
    <source>
        <dbReference type="ARBA" id="ARBA00022801"/>
    </source>
</evidence>
<dbReference type="GO" id="GO:0006935">
    <property type="term" value="P:chemotaxis"/>
    <property type="evidence" value="ECO:0007669"/>
    <property type="project" value="UniProtKB-KW"/>
</dbReference>
<organism evidence="3 4">
    <name type="scientific">Azospirillum brasilense</name>
    <dbReference type="NCBI Taxonomy" id="192"/>
    <lineage>
        <taxon>Bacteria</taxon>
        <taxon>Pseudomonadati</taxon>
        <taxon>Pseudomonadota</taxon>
        <taxon>Alphaproteobacteria</taxon>
        <taxon>Rhodospirillales</taxon>
        <taxon>Azospirillaceae</taxon>
        <taxon>Azospirillum</taxon>
    </lineage>
</organism>
<sequence>MIDDVEHNALTAMVHAGVRRAAAQLSQLTKEQIALSTPTVIVIPHQKVVELLPLSGAMPLVAVREQFSGRFSGSALLLFPETKSLGIVKAAVGDRTRIEEIEELEPEAQTEIGNILLNGCLSVLANNLRQTLNISAPELLRGTGQVLLGADHRHMDTPVLFVQVNFSVHRYCIEGYITLIMDLPALQELKICLRAMIDSTDSAHTTAESL</sequence>
<evidence type="ECO:0000256" key="1">
    <source>
        <dbReference type="ARBA" id="ARBA00022500"/>
    </source>
</evidence>
<comment type="caution">
    <text evidence="3">The sequence shown here is derived from an EMBL/GenBank/DDBJ whole genome shotgun (WGS) entry which is preliminary data.</text>
</comment>
<proteinExistence type="predicted"/>
<reference evidence="3 4" key="1">
    <citation type="submission" date="2017-07" db="EMBL/GenBank/DDBJ databases">
        <title>Whole genome sequence of Azospirillum brasilense 2A1, a potential biofertilizer strain.</title>
        <authorList>
            <person name="Fontana C.A."/>
            <person name="Toffoli L.M."/>
            <person name="Salazar S.M."/>
            <person name="Puglisi E."/>
            <person name="Pedraza R."/>
            <person name="Bassi D."/>
            <person name="Cocconcelli P.S."/>
        </authorList>
    </citation>
    <scope>NUCLEOTIDE SEQUENCE [LARGE SCALE GENOMIC DNA]</scope>
    <source>
        <strain evidence="3 4">2A1</strain>
        <plasmid evidence="3">unnamed</plasmid>
    </source>
</reference>
<keyword evidence="1" id="KW-0145">Chemotaxis</keyword>
<dbReference type="Gene3D" id="3.40.1550.10">
    <property type="entry name" value="CheC-like"/>
    <property type="match status" value="1"/>
</dbReference>
<evidence type="ECO:0000313" key="4">
    <source>
        <dbReference type="Proteomes" id="UP000215367"/>
    </source>
</evidence>
<dbReference type="InterPro" id="IPR028976">
    <property type="entry name" value="CheC-like_sf"/>
</dbReference>
<dbReference type="RefSeq" id="WP_094307381.1">
    <property type="nucleotide sequence ID" value="NZ_NOWT01000063.1"/>
</dbReference>
<dbReference type="CDD" id="cd17910">
    <property type="entry name" value="CheC_ClassII"/>
    <property type="match status" value="1"/>
</dbReference>